<comment type="caution">
    <text evidence="2">The sequence shown here is derived from an EMBL/GenBank/DDBJ whole genome shotgun (WGS) entry which is preliminary data.</text>
</comment>
<evidence type="ECO:0000313" key="2">
    <source>
        <dbReference type="EMBL" id="KAK0500549.1"/>
    </source>
</evidence>
<feature type="region of interest" description="Disordered" evidence="1">
    <location>
        <begin position="235"/>
        <end position="264"/>
    </location>
</feature>
<reference evidence="2" key="1">
    <citation type="submission" date="2023-06" db="EMBL/GenBank/DDBJ databases">
        <authorList>
            <consortium name="Lawrence Berkeley National Laboratory"/>
            <person name="Ahrendt S."/>
            <person name="Sahu N."/>
            <person name="Indic B."/>
            <person name="Wong-Bajracharya J."/>
            <person name="Merenyi Z."/>
            <person name="Ke H.-M."/>
            <person name="Monk M."/>
            <person name="Kocsube S."/>
            <person name="Drula E."/>
            <person name="Lipzen A."/>
            <person name="Balint B."/>
            <person name="Henrissat B."/>
            <person name="Andreopoulos B."/>
            <person name="Martin F.M."/>
            <person name="Harder C.B."/>
            <person name="Rigling D."/>
            <person name="Ford K.L."/>
            <person name="Foster G.D."/>
            <person name="Pangilinan J."/>
            <person name="Papanicolaou A."/>
            <person name="Barry K."/>
            <person name="LaButti K."/>
            <person name="Viragh M."/>
            <person name="Koriabine M."/>
            <person name="Yan M."/>
            <person name="Riley R."/>
            <person name="Champramary S."/>
            <person name="Plett K.L."/>
            <person name="Tsai I.J."/>
            <person name="Slot J."/>
            <person name="Sipos G."/>
            <person name="Plett J."/>
            <person name="Nagy L.G."/>
            <person name="Grigoriev I.V."/>
        </authorList>
    </citation>
    <scope>NUCLEOTIDE SEQUENCE</scope>
    <source>
        <strain evidence="2">HWK02</strain>
    </source>
</reference>
<dbReference type="AlphaFoldDB" id="A0AA39UWH4"/>
<dbReference type="Proteomes" id="UP001175228">
    <property type="component" value="Unassembled WGS sequence"/>
</dbReference>
<feature type="non-terminal residue" evidence="2">
    <location>
        <position position="1"/>
    </location>
</feature>
<feature type="region of interest" description="Disordered" evidence="1">
    <location>
        <begin position="1"/>
        <end position="45"/>
    </location>
</feature>
<keyword evidence="3" id="KW-1185">Reference proteome</keyword>
<feature type="compositionally biased region" description="Polar residues" evidence="1">
    <location>
        <begin position="31"/>
        <end position="41"/>
    </location>
</feature>
<evidence type="ECO:0000256" key="1">
    <source>
        <dbReference type="SAM" id="MobiDB-lite"/>
    </source>
</evidence>
<proteinExistence type="predicted"/>
<accession>A0AA39UWH4</accession>
<dbReference type="EMBL" id="JAUEPU010000008">
    <property type="protein sequence ID" value="KAK0500549.1"/>
    <property type="molecule type" value="Genomic_DNA"/>
</dbReference>
<sequence length="312" mass="34522">MKPFSLRNPITQPTSMSPKQDIQKDRGHANSPMSPDSSRNKVQYPRGNRAMLSAENLECRTHISAPVTQLNPVPGTSAVLRDNLSNDPTLGLITCVQRVPNGASSSGSNKARAKACDHGHNTGPKAQVPSVKCPFVRDIHAGRRVYRQPVTFNQDTMQLLWFTPEHPGFLGLYMTGLDSPSAEIELYIAYVPDEKLSHIHVYEMSPEDAKQCDIIFNSPLSVPIHLMAQDVPHTSHGTTSAKFNKVIGPQDRGHRSDPGSQEQVSMEEYISSLANLKEQDAVRCCLCDEAFPRPTLGNHLRRKHELDIGDKT</sequence>
<gene>
    <name evidence="2" type="ORF">EDD18DRAFT_1460254</name>
</gene>
<evidence type="ECO:0000313" key="3">
    <source>
        <dbReference type="Proteomes" id="UP001175228"/>
    </source>
</evidence>
<name>A0AA39UWH4_9AGAR</name>
<feature type="region of interest" description="Disordered" evidence="1">
    <location>
        <begin position="101"/>
        <end position="123"/>
    </location>
</feature>
<organism evidence="2 3">
    <name type="scientific">Armillaria luteobubalina</name>
    <dbReference type="NCBI Taxonomy" id="153913"/>
    <lineage>
        <taxon>Eukaryota</taxon>
        <taxon>Fungi</taxon>
        <taxon>Dikarya</taxon>
        <taxon>Basidiomycota</taxon>
        <taxon>Agaricomycotina</taxon>
        <taxon>Agaricomycetes</taxon>
        <taxon>Agaricomycetidae</taxon>
        <taxon>Agaricales</taxon>
        <taxon>Marasmiineae</taxon>
        <taxon>Physalacriaceae</taxon>
        <taxon>Armillaria</taxon>
    </lineage>
</organism>
<feature type="compositionally biased region" description="Polar residues" evidence="1">
    <location>
        <begin position="8"/>
        <end position="20"/>
    </location>
</feature>
<protein>
    <submittedName>
        <fullName evidence="2">Uncharacterized protein</fullName>
    </submittedName>
</protein>